<dbReference type="Proteomes" id="UP000663834">
    <property type="component" value="Unassembled WGS sequence"/>
</dbReference>
<dbReference type="Proteomes" id="UP000663855">
    <property type="component" value="Unassembled WGS sequence"/>
</dbReference>
<gene>
    <name evidence="2" type="ORF">CJN711_LOCUS37296</name>
    <name evidence="3" type="ORF">KQP761_LOCUS34677</name>
    <name evidence="4" type="ORF">MBJ925_LOCUS6361</name>
    <name evidence="5" type="ORF">SMN809_LOCUS2983</name>
</gene>
<dbReference type="Proteomes" id="UP000663824">
    <property type="component" value="Unassembled WGS sequence"/>
</dbReference>
<organism evidence="2 6">
    <name type="scientific">Rotaria magnacalcarata</name>
    <dbReference type="NCBI Taxonomy" id="392030"/>
    <lineage>
        <taxon>Eukaryota</taxon>
        <taxon>Metazoa</taxon>
        <taxon>Spiralia</taxon>
        <taxon>Gnathifera</taxon>
        <taxon>Rotifera</taxon>
        <taxon>Eurotatoria</taxon>
        <taxon>Bdelloidea</taxon>
        <taxon>Philodinida</taxon>
        <taxon>Philodinidae</taxon>
        <taxon>Rotaria</taxon>
    </lineage>
</organism>
<reference evidence="2" key="1">
    <citation type="submission" date="2021-02" db="EMBL/GenBank/DDBJ databases">
        <authorList>
            <person name="Nowell W R."/>
        </authorList>
    </citation>
    <scope>NUCLEOTIDE SEQUENCE</scope>
</reference>
<keyword evidence="1" id="KW-0472">Membrane</keyword>
<sequence>MDNPPDHELGLLMVDLQVPEAREVREASVEALMGDNSPRSTLTTPVSNDGVTQIMNELRNINASMVQMNTQMGKMNTQMVQMNTQMGKMNTQMVQMNTQMGKMNAQIVLTNCIIISTIIVGAALYHKK</sequence>
<protein>
    <submittedName>
        <fullName evidence="2">Uncharacterized protein</fullName>
    </submittedName>
</protein>
<comment type="caution">
    <text evidence="2">The sequence shown here is derived from an EMBL/GenBank/DDBJ whole genome shotgun (WGS) entry which is preliminary data.</text>
</comment>
<keyword evidence="1" id="KW-1133">Transmembrane helix</keyword>
<dbReference type="AlphaFoldDB" id="A0A816C0N6"/>
<feature type="transmembrane region" description="Helical" evidence="1">
    <location>
        <begin position="103"/>
        <end position="125"/>
    </location>
</feature>
<dbReference type="Proteomes" id="UP000676336">
    <property type="component" value="Unassembled WGS sequence"/>
</dbReference>
<evidence type="ECO:0000256" key="1">
    <source>
        <dbReference type="SAM" id="Phobius"/>
    </source>
</evidence>
<evidence type="ECO:0000313" key="4">
    <source>
        <dbReference type="EMBL" id="CAF1960984.1"/>
    </source>
</evidence>
<keyword evidence="1" id="KW-0812">Transmembrane</keyword>
<name>A0A816C0N6_9BILA</name>
<evidence type="ECO:0000313" key="6">
    <source>
        <dbReference type="Proteomes" id="UP000663855"/>
    </source>
</evidence>
<dbReference type="EMBL" id="CAJNOV010018118">
    <property type="protein sequence ID" value="CAF1616629.1"/>
    <property type="molecule type" value="Genomic_DNA"/>
</dbReference>
<evidence type="ECO:0000313" key="5">
    <source>
        <dbReference type="EMBL" id="CAF3833093.1"/>
    </source>
</evidence>
<dbReference type="EMBL" id="CAJNOW010019508">
    <property type="protein sequence ID" value="CAF1672985.1"/>
    <property type="molecule type" value="Genomic_DNA"/>
</dbReference>
<accession>A0A816C0N6</accession>
<evidence type="ECO:0000313" key="2">
    <source>
        <dbReference type="EMBL" id="CAF1616629.1"/>
    </source>
</evidence>
<proteinExistence type="predicted"/>
<evidence type="ECO:0000313" key="3">
    <source>
        <dbReference type="EMBL" id="CAF1672985.1"/>
    </source>
</evidence>
<dbReference type="EMBL" id="CAJOBI010000587">
    <property type="protein sequence ID" value="CAF3833093.1"/>
    <property type="molecule type" value="Genomic_DNA"/>
</dbReference>
<dbReference type="EMBL" id="CAJNRE010001889">
    <property type="protein sequence ID" value="CAF1960984.1"/>
    <property type="molecule type" value="Genomic_DNA"/>
</dbReference>